<dbReference type="Proteomes" id="UP001556118">
    <property type="component" value="Unassembled WGS sequence"/>
</dbReference>
<evidence type="ECO:0008006" key="4">
    <source>
        <dbReference type="Google" id="ProtNLM"/>
    </source>
</evidence>
<dbReference type="RefSeq" id="WP_367771602.1">
    <property type="nucleotide sequence ID" value="NZ_JBFNXR010000021.1"/>
</dbReference>
<protein>
    <recommendedName>
        <fullName evidence="4">PAS domain-containing protein</fullName>
    </recommendedName>
</protein>
<evidence type="ECO:0000313" key="3">
    <source>
        <dbReference type="Proteomes" id="UP001556118"/>
    </source>
</evidence>
<evidence type="ECO:0000313" key="2">
    <source>
        <dbReference type="EMBL" id="MEW9854884.1"/>
    </source>
</evidence>
<name>A0ABV3R9W3_9SPHN</name>
<keyword evidence="3" id="KW-1185">Reference proteome</keyword>
<comment type="caution">
    <text evidence="2">The sequence shown here is derived from an EMBL/GenBank/DDBJ whole genome shotgun (WGS) entry which is preliminary data.</text>
</comment>
<sequence length="464" mass="49997">MEILRADFSGEDGGSSGEGPADDDDAGGELPPAPIGQDERRMQVRAYNFWASRLGNRRFPPLAGLAPETLPDFGPHGVLLDFSTGLDDPSIGYIGSALAEECGTGRAIRRLSEVPGLSLLSRITDHYMQILANEAPIGFEAEFVNWRGATIAYRGILLPFSSKDEGIDHIFGVINWKELAEAQVSDELQLQMEQSLEPLSPRRHERQPLTGWADGPAEAVRGTGEVGRLTALPVPDFGFSDMPYPEPTRHEAALISPPCTAELGPGEMGLADRLASAREMAATAAGADDRSRSALYAALGRAYDFAIAAARHPEELTELLNDAGLTMQARAPLTPVVKLVFGAGYDKTRLAEYAAALAHGQRMAIAEGDFADHLASTPGGLKAIVAEERRLRRNELAQPQRTSPSPRLVRRLRMIQPQPLSALSAEGEEFTLLVARRMPEGQVVLLGEVADDAGLLERAARQLS</sequence>
<accession>A0ABV3R9W3</accession>
<feature type="region of interest" description="Disordered" evidence="1">
    <location>
        <begin position="1"/>
        <end position="38"/>
    </location>
</feature>
<reference evidence="2 3" key="1">
    <citation type="submission" date="2024-06" db="EMBL/GenBank/DDBJ databases">
        <title>Novosphingobium rhizovicinus M1R2S20.</title>
        <authorList>
            <person name="Sun J.-Q."/>
        </authorList>
    </citation>
    <scope>NUCLEOTIDE SEQUENCE [LARGE SCALE GENOMIC DNA]</scope>
    <source>
        <strain evidence="2 3">M1R2S20</strain>
    </source>
</reference>
<gene>
    <name evidence="2" type="ORF">ABUH87_06785</name>
</gene>
<dbReference type="EMBL" id="JBFNXR010000021">
    <property type="protein sequence ID" value="MEW9854884.1"/>
    <property type="molecule type" value="Genomic_DNA"/>
</dbReference>
<organism evidence="2 3">
    <name type="scientific">Novosphingobium rhizovicinum</name>
    <dbReference type="NCBI Taxonomy" id="3228928"/>
    <lineage>
        <taxon>Bacteria</taxon>
        <taxon>Pseudomonadati</taxon>
        <taxon>Pseudomonadota</taxon>
        <taxon>Alphaproteobacteria</taxon>
        <taxon>Sphingomonadales</taxon>
        <taxon>Sphingomonadaceae</taxon>
        <taxon>Novosphingobium</taxon>
    </lineage>
</organism>
<proteinExistence type="predicted"/>
<evidence type="ECO:0000256" key="1">
    <source>
        <dbReference type="SAM" id="MobiDB-lite"/>
    </source>
</evidence>